<dbReference type="Proteomes" id="UP001148838">
    <property type="component" value="Unassembled WGS sequence"/>
</dbReference>
<keyword evidence="1" id="KW-0808">Transferase</keyword>
<evidence type="ECO:0000259" key="2">
    <source>
        <dbReference type="PROSITE" id="PS51059"/>
    </source>
</evidence>
<accession>A0ABQ8T6J9</accession>
<dbReference type="EC" id="2.4.2.-" evidence="1"/>
<reference evidence="3 4" key="1">
    <citation type="journal article" date="2022" name="Allergy">
        <title>Genome assembly and annotation of Periplaneta americana reveal a comprehensive cockroach allergen profile.</title>
        <authorList>
            <person name="Wang L."/>
            <person name="Xiong Q."/>
            <person name="Saelim N."/>
            <person name="Wang L."/>
            <person name="Nong W."/>
            <person name="Wan A.T."/>
            <person name="Shi M."/>
            <person name="Liu X."/>
            <person name="Cao Q."/>
            <person name="Hui J.H.L."/>
            <person name="Sookrung N."/>
            <person name="Leung T.F."/>
            <person name="Tungtrongchitr A."/>
            <person name="Tsui S.K.W."/>
        </authorList>
    </citation>
    <scope>NUCLEOTIDE SEQUENCE [LARGE SCALE GENOMIC DNA]</scope>
    <source>
        <strain evidence="3">PWHHKU_190912</strain>
    </source>
</reference>
<evidence type="ECO:0000256" key="1">
    <source>
        <dbReference type="RuleBase" id="RU362114"/>
    </source>
</evidence>
<name>A0ABQ8T6J9_PERAM</name>
<dbReference type="InterPro" id="IPR051712">
    <property type="entry name" value="ARTD-AVP"/>
</dbReference>
<dbReference type="PROSITE" id="PS51059">
    <property type="entry name" value="PARP_CATALYTIC"/>
    <property type="match status" value="1"/>
</dbReference>
<dbReference type="EMBL" id="JAJSOF020000015">
    <property type="protein sequence ID" value="KAJ4441515.1"/>
    <property type="molecule type" value="Genomic_DNA"/>
</dbReference>
<dbReference type="Pfam" id="PF00644">
    <property type="entry name" value="PARP"/>
    <property type="match status" value="1"/>
</dbReference>
<keyword evidence="4" id="KW-1185">Reference proteome</keyword>
<keyword evidence="1" id="KW-0520">NAD</keyword>
<protein>
    <recommendedName>
        <fullName evidence="1">Poly [ADP-ribose] polymerase</fullName>
        <shortName evidence="1">PARP</shortName>
        <ecNumber evidence="1">2.4.2.-</ecNumber>
    </recommendedName>
</protein>
<dbReference type="PANTHER" id="PTHR45740:SF2">
    <property type="entry name" value="POLY [ADP-RIBOSE] POLYMERASE"/>
    <property type="match status" value="1"/>
</dbReference>
<evidence type="ECO:0000313" key="3">
    <source>
        <dbReference type="EMBL" id="KAJ4441515.1"/>
    </source>
</evidence>
<dbReference type="Gene3D" id="3.90.228.10">
    <property type="match status" value="1"/>
</dbReference>
<gene>
    <name evidence="3" type="ORF">ANN_11371</name>
</gene>
<dbReference type="InterPro" id="IPR012317">
    <property type="entry name" value="Poly(ADP-ribose)pol_cat_dom"/>
</dbReference>
<feature type="domain" description="PARP catalytic" evidence="2">
    <location>
        <begin position="12"/>
        <end position="194"/>
    </location>
</feature>
<keyword evidence="1" id="KW-0328">Glycosyltransferase</keyword>
<dbReference type="PANTHER" id="PTHR45740">
    <property type="entry name" value="POLY [ADP-RIBOSE] POLYMERASE"/>
    <property type="match status" value="1"/>
</dbReference>
<comment type="caution">
    <text evidence="3">The sequence shown here is derived from an EMBL/GenBank/DDBJ whole genome shotgun (WGS) entry which is preliminary data.</text>
</comment>
<proteinExistence type="predicted"/>
<sequence length="194" mass="22382">MKLVSAVLDKHTPSTWDSMSSYSEVKLVELSEYSSEYEEVKSKIKETSRILIKKVVRVQNPYLWGCYQLKKAECTLRAPSSVEEKKLFHATAQDNIESITEDNLDWRRSWRTKYGEGVSFSPYARYANTYCNLSCGTRRAFILARVLVGKSAEGNYSTELPPPDCDTTVSYDDNVIVKYCDNEFYPEYIAYYNC</sequence>
<organism evidence="3 4">
    <name type="scientific">Periplaneta americana</name>
    <name type="common">American cockroach</name>
    <name type="synonym">Blatta americana</name>
    <dbReference type="NCBI Taxonomy" id="6978"/>
    <lineage>
        <taxon>Eukaryota</taxon>
        <taxon>Metazoa</taxon>
        <taxon>Ecdysozoa</taxon>
        <taxon>Arthropoda</taxon>
        <taxon>Hexapoda</taxon>
        <taxon>Insecta</taxon>
        <taxon>Pterygota</taxon>
        <taxon>Neoptera</taxon>
        <taxon>Polyneoptera</taxon>
        <taxon>Dictyoptera</taxon>
        <taxon>Blattodea</taxon>
        <taxon>Blattoidea</taxon>
        <taxon>Blattidae</taxon>
        <taxon>Blattinae</taxon>
        <taxon>Periplaneta</taxon>
    </lineage>
</organism>
<dbReference type="SUPFAM" id="SSF56399">
    <property type="entry name" value="ADP-ribosylation"/>
    <property type="match status" value="1"/>
</dbReference>
<evidence type="ECO:0000313" key="4">
    <source>
        <dbReference type="Proteomes" id="UP001148838"/>
    </source>
</evidence>